<feature type="transmembrane region" description="Helical" evidence="2">
    <location>
        <begin position="514"/>
        <end position="533"/>
    </location>
</feature>
<feature type="transmembrane region" description="Helical" evidence="2">
    <location>
        <begin position="407"/>
        <end position="425"/>
    </location>
</feature>
<feature type="region of interest" description="Disordered" evidence="1">
    <location>
        <begin position="23"/>
        <end position="58"/>
    </location>
</feature>
<keyword evidence="2" id="KW-0472">Membrane</keyword>
<feature type="transmembrane region" description="Helical" evidence="2">
    <location>
        <begin position="127"/>
        <end position="147"/>
    </location>
</feature>
<evidence type="ECO:0000256" key="1">
    <source>
        <dbReference type="SAM" id="MobiDB-lite"/>
    </source>
</evidence>
<comment type="caution">
    <text evidence="3">The sequence shown here is derived from an EMBL/GenBank/DDBJ whole genome shotgun (WGS) entry which is preliminary data.</text>
</comment>
<accession>A0A5D3YK78</accession>
<dbReference type="PANTHER" id="PTHR38434">
    <property type="entry name" value="BLL2549 PROTEIN"/>
    <property type="match status" value="1"/>
</dbReference>
<evidence type="ECO:0000313" key="4">
    <source>
        <dbReference type="Proteomes" id="UP000324595"/>
    </source>
</evidence>
<gene>
    <name evidence="3" type="ORF">LX73_1611</name>
</gene>
<keyword evidence="2" id="KW-1133">Transmembrane helix</keyword>
<protein>
    <submittedName>
        <fullName evidence="3">Putative membrane protein (DUF2339)</fullName>
    </submittedName>
</protein>
<dbReference type="RefSeq" id="WP_170245627.1">
    <property type="nucleotide sequence ID" value="NZ_VNHY01000002.1"/>
</dbReference>
<dbReference type="EMBL" id="VNHY01000002">
    <property type="protein sequence ID" value="TYP93895.1"/>
    <property type="molecule type" value="Genomic_DNA"/>
</dbReference>
<name>A0A5D3YK78_9BACT</name>
<feature type="transmembrane region" description="Helical" evidence="2">
    <location>
        <begin position="226"/>
        <end position="245"/>
    </location>
</feature>
<feature type="transmembrane region" description="Helical" evidence="2">
    <location>
        <begin position="302"/>
        <end position="322"/>
    </location>
</feature>
<dbReference type="InterPro" id="IPR019286">
    <property type="entry name" value="DUF2339_TM"/>
</dbReference>
<keyword evidence="4" id="KW-1185">Reference proteome</keyword>
<feature type="transmembrane region" description="Helical" evidence="2">
    <location>
        <begin position="153"/>
        <end position="169"/>
    </location>
</feature>
<feature type="transmembrane region" description="Helical" evidence="2">
    <location>
        <begin position="328"/>
        <end position="347"/>
    </location>
</feature>
<evidence type="ECO:0000313" key="3">
    <source>
        <dbReference type="EMBL" id="TYP93895.1"/>
    </source>
</evidence>
<dbReference type="Proteomes" id="UP000324595">
    <property type="component" value="Unassembled WGS sequence"/>
</dbReference>
<proteinExistence type="predicted"/>
<feature type="transmembrane region" description="Helical" evidence="2">
    <location>
        <begin position="489"/>
        <end position="507"/>
    </location>
</feature>
<dbReference type="AlphaFoldDB" id="A0A5D3YK78"/>
<organism evidence="3 4">
    <name type="scientific">Fodinibius salinus</name>
    <dbReference type="NCBI Taxonomy" id="860790"/>
    <lineage>
        <taxon>Bacteria</taxon>
        <taxon>Pseudomonadati</taxon>
        <taxon>Balneolota</taxon>
        <taxon>Balneolia</taxon>
        <taxon>Balneolales</taxon>
        <taxon>Balneolaceae</taxon>
        <taxon>Fodinibius</taxon>
    </lineage>
</organism>
<feature type="transmembrane region" description="Helical" evidence="2">
    <location>
        <begin position="539"/>
        <end position="558"/>
    </location>
</feature>
<feature type="transmembrane region" description="Helical" evidence="2">
    <location>
        <begin position="68"/>
        <end position="87"/>
    </location>
</feature>
<feature type="transmembrane region" description="Helical" evidence="2">
    <location>
        <begin position="251"/>
        <end position="271"/>
    </location>
</feature>
<feature type="transmembrane region" description="Helical" evidence="2">
    <location>
        <begin position="431"/>
        <end position="451"/>
    </location>
</feature>
<feature type="transmembrane region" description="Helical" evidence="2">
    <location>
        <begin position="93"/>
        <end position="115"/>
    </location>
</feature>
<evidence type="ECO:0000256" key="2">
    <source>
        <dbReference type="SAM" id="Phobius"/>
    </source>
</evidence>
<feature type="compositionally biased region" description="Basic and acidic residues" evidence="1">
    <location>
        <begin position="23"/>
        <end position="36"/>
    </location>
</feature>
<keyword evidence="2" id="KW-0812">Transmembrane</keyword>
<feature type="transmembrane region" description="Helical" evidence="2">
    <location>
        <begin position="199"/>
        <end position="219"/>
    </location>
</feature>
<feature type="transmembrane region" description="Helical" evidence="2">
    <location>
        <begin position="463"/>
        <end position="483"/>
    </location>
</feature>
<reference evidence="3 4" key="1">
    <citation type="submission" date="2019-07" db="EMBL/GenBank/DDBJ databases">
        <title>Genomic Encyclopedia of Archaeal and Bacterial Type Strains, Phase II (KMG-II): from individual species to whole genera.</title>
        <authorList>
            <person name="Goeker M."/>
        </authorList>
    </citation>
    <scope>NUCLEOTIDE SEQUENCE [LARGE SCALE GENOMIC DNA]</scope>
    <source>
        <strain evidence="3 4">DSM 21935</strain>
    </source>
</reference>
<sequence>MGDQKENNLSSRIDELEKRVKALEEEKGVPSKKDESNISTPALRQEEAAPPDDDVTEESKGFELNEQWLNRIGITLLLIGVAFLFKYSVDQGWLIPPIRSAIGLGIGVTLFFGGLQMNTDQSPLKQILMGGGIAAFYITGFATFQLYSFLPSTVVWSFMIIVTLLALSLSLQQDEAVLSVVGTLGAFGTPFMLHTGGGSVVLLMIYTMLVLAGVIVIYMQKGWKSLLWTYSLGSAAVIVVGIATADTSLESWMLQAGAVVWLLGSWLLPVFRNVFWVSDSKGWGDPGKEQKRSQKKIRPNPSVQFMVVFAPLLMLAVTIGIWELSMVHAGYVAMGLSALAALLYRPLTNNQCTGLASTHMLLGLGMLTIGFMLLLEQSILFVTLTVEAVCLRYIAHQTGDGKLNIAGHILFGIVVLWVVEAFAYRPGTDPLLWNVRPFTQLGVIAVGALVIPRWLSQTKLKKGYRIVSHLVFLIWMYQQLSLIENGQPWITVAWGAYATILLILGFIQFGRLMRLTGMATILLVVAKLFIVDLSQLQAIWRIFLFIGFGAVFLLLGYYGQSHFMDKKDGGELSNK</sequence>
<dbReference type="Pfam" id="PF10101">
    <property type="entry name" value="DUF2339"/>
    <property type="match status" value="2"/>
</dbReference>
<dbReference type="PANTHER" id="PTHR38434:SF1">
    <property type="entry name" value="BLL2549 PROTEIN"/>
    <property type="match status" value="1"/>
</dbReference>
<feature type="transmembrane region" description="Helical" evidence="2">
    <location>
        <begin position="176"/>
        <end position="193"/>
    </location>
</feature>
<feature type="transmembrane region" description="Helical" evidence="2">
    <location>
        <begin position="354"/>
        <end position="373"/>
    </location>
</feature>